<evidence type="ECO:0000256" key="1">
    <source>
        <dbReference type="SAM" id="MobiDB-lite"/>
    </source>
</evidence>
<dbReference type="Proteomes" id="UP000785679">
    <property type="component" value="Unassembled WGS sequence"/>
</dbReference>
<feature type="compositionally biased region" description="Basic and acidic residues" evidence="1">
    <location>
        <begin position="438"/>
        <end position="463"/>
    </location>
</feature>
<dbReference type="AlphaFoldDB" id="A0A8J8P3X6"/>
<reference evidence="2" key="1">
    <citation type="submission" date="2019-06" db="EMBL/GenBank/DDBJ databases">
        <authorList>
            <person name="Zheng W."/>
        </authorList>
    </citation>
    <scope>NUCLEOTIDE SEQUENCE</scope>
    <source>
        <strain evidence="2">QDHG01</strain>
    </source>
</reference>
<organism evidence="2 3">
    <name type="scientific">Halteria grandinella</name>
    <dbReference type="NCBI Taxonomy" id="5974"/>
    <lineage>
        <taxon>Eukaryota</taxon>
        <taxon>Sar</taxon>
        <taxon>Alveolata</taxon>
        <taxon>Ciliophora</taxon>
        <taxon>Intramacronucleata</taxon>
        <taxon>Spirotrichea</taxon>
        <taxon>Stichotrichia</taxon>
        <taxon>Sporadotrichida</taxon>
        <taxon>Halteriidae</taxon>
        <taxon>Halteria</taxon>
    </lineage>
</organism>
<keyword evidence="3" id="KW-1185">Reference proteome</keyword>
<feature type="region of interest" description="Disordered" evidence="1">
    <location>
        <begin position="226"/>
        <end position="247"/>
    </location>
</feature>
<comment type="caution">
    <text evidence="2">The sequence shown here is derived from an EMBL/GenBank/DDBJ whole genome shotgun (WGS) entry which is preliminary data.</text>
</comment>
<feature type="compositionally biased region" description="Polar residues" evidence="1">
    <location>
        <begin position="68"/>
        <end position="94"/>
    </location>
</feature>
<dbReference type="EMBL" id="RRYP01000820">
    <property type="protein sequence ID" value="TNV86813.1"/>
    <property type="molecule type" value="Genomic_DNA"/>
</dbReference>
<sequence length="463" mass="51966">MNQVLADCGGLIETPQAHDSLPPLDQNLDQQDLFQVTFNKKDQRKNAAALHSCSEYDWKEEESEDMYLQNTRRQSQGAYTTQHNRQGSNESEINGLQARRDSLHVPKTQKRNLSSGEGDHLPAQKGNTPINESHKAMHSKKHQRVGKQLQNQSETFRATSPSQVLVRLLERKSRDSSVDLDQIGADSSRKLLHIPGEQHRLSVNVGLARNRNQIQMSCSQAMQESKFPQNSIHERHGSINSSNERKRRVKKIKLKKENPKKDITLLIEALEPTEAIDDSKINGSLKNIINFNKNMTPGENEKGQDVKEIANIKCQETSGYQHQTTGATSQGTLNVNPFGPNSPSPLITPTSGLGLSKGAGMSLLGQLLLSKKQSESKRIANQSALFATDEEPNDQEFPQTDIKLLKTRSPTTKDDYLKDKKELAFGRDNSDEFGSSYKFDESNIKDNRSCSSEQDKNREHSLR</sequence>
<feature type="region of interest" description="Disordered" evidence="1">
    <location>
        <begin position="422"/>
        <end position="463"/>
    </location>
</feature>
<evidence type="ECO:0000313" key="2">
    <source>
        <dbReference type="EMBL" id="TNV86813.1"/>
    </source>
</evidence>
<proteinExistence type="predicted"/>
<feature type="compositionally biased region" description="Basic residues" evidence="1">
    <location>
        <begin position="136"/>
        <end position="145"/>
    </location>
</feature>
<evidence type="ECO:0000313" key="3">
    <source>
        <dbReference type="Proteomes" id="UP000785679"/>
    </source>
</evidence>
<protein>
    <submittedName>
        <fullName evidence="2">Uncharacterized protein</fullName>
    </submittedName>
</protein>
<name>A0A8J8P3X6_HALGN</name>
<feature type="compositionally biased region" description="Polar residues" evidence="1">
    <location>
        <begin position="148"/>
        <end position="158"/>
    </location>
</feature>
<accession>A0A8J8P3X6</accession>
<gene>
    <name evidence="2" type="ORF">FGO68_gene1057</name>
</gene>
<feature type="region of interest" description="Disordered" evidence="1">
    <location>
        <begin position="67"/>
        <end position="158"/>
    </location>
</feature>